<feature type="compositionally biased region" description="Polar residues" evidence="1">
    <location>
        <begin position="30"/>
        <end position="52"/>
    </location>
</feature>
<dbReference type="SUPFAM" id="SSF53850">
    <property type="entry name" value="Periplasmic binding protein-like II"/>
    <property type="match status" value="1"/>
</dbReference>
<dbReference type="EMBL" id="ADLN01000010">
    <property type="protein sequence ID" value="EHI60869.1"/>
    <property type="molecule type" value="Genomic_DNA"/>
</dbReference>
<dbReference type="RefSeq" id="WP_006779145.1">
    <property type="nucleotide sequence ID" value="NZ_CP040506.1"/>
</dbReference>
<keyword evidence="2" id="KW-0732">Signal</keyword>
<keyword evidence="4" id="KW-1185">Reference proteome</keyword>
<dbReference type="InterPro" id="IPR050490">
    <property type="entry name" value="Bact_solute-bd_prot1"/>
</dbReference>
<dbReference type="InterPro" id="IPR006059">
    <property type="entry name" value="SBP"/>
</dbReference>
<dbReference type="PANTHER" id="PTHR43649">
    <property type="entry name" value="ARABINOSE-BINDING PROTEIN-RELATED"/>
    <property type="match status" value="1"/>
</dbReference>
<evidence type="ECO:0000256" key="1">
    <source>
        <dbReference type="SAM" id="MobiDB-lite"/>
    </source>
</evidence>
<feature type="signal peptide" evidence="2">
    <location>
        <begin position="1"/>
        <end position="24"/>
    </location>
</feature>
<evidence type="ECO:0000313" key="4">
    <source>
        <dbReference type="Proteomes" id="UP000005384"/>
    </source>
</evidence>
<name>G5ICD2_9FIRM</name>
<evidence type="ECO:0000313" key="3">
    <source>
        <dbReference type="EMBL" id="EHI60869.1"/>
    </source>
</evidence>
<gene>
    <name evidence="3" type="ORF">HMPREF9473_01159</name>
</gene>
<feature type="region of interest" description="Disordered" evidence="1">
    <location>
        <begin position="28"/>
        <end position="53"/>
    </location>
</feature>
<dbReference type="OrthoDB" id="9763054at2"/>
<sequence length="445" mass="48455">MKLQKIRKAAFAAAVSVMMTGTLAGCGQKSGETQAPASQGDQTQGEQSQAASGSGEAVTLTMWGMSDDEDCYRAVIEAYQSEHPNVNIELILYSSSEIDNALTTALAGKDDMDIFVTNGGQFLAGKIGLGMTEKLDDYVANAGFDTSVFGDDFENAKYDDGSIYGLPYRNSVGVVVYNKDYFDERGVAYPDENTTWDELTKIAEQMTWGDGPDKVYGFYNAARNSDWIAPASTNGVDYLSDDLSLIQKAVELKIDACEKGVMLSNAAYTAAGIGVRPMFASGKSSMYLGGDWTIRQLRGDRDKGEFMANWDVAPMPTLGDGYAKNTCVGQFVYASVCSYSGKKQEAYDFLQYLCGEPGGMIFAEMGTLPAIRTEEAKTAFCGDGSQMPQNIELFFNTNTVQGMPVKAGMSELDIFVKAEADLVFNGEETPEDMINKLYEEQKKYR</sequence>
<dbReference type="AlphaFoldDB" id="G5ICD2"/>
<dbReference type="PROSITE" id="PS51257">
    <property type="entry name" value="PROKAR_LIPOPROTEIN"/>
    <property type="match status" value="1"/>
</dbReference>
<proteinExistence type="predicted"/>
<dbReference type="Gene3D" id="3.40.190.10">
    <property type="entry name" value="Periplasmic binding protein-like II"/>
    <property type="match status" value="1"/>
</dbReference>
<reference evidence="3 4" key="1">
    <citation type="submission" date="2011-08" db="EMBL/GenBank/DDBJ databases">
        <title>The Genome Sequence of Clostridium hathewayi WAL-18680.</title>
        <authorList>
            <consortium name="The Broad Institute Genome Sequencing Platform"/>
            <person name="Earl A."/>
            <person name="Ward D."/>
            <person name="Feldgarden M."/>
            <person name="Gevers D."/>
            <person name="Finegold S.M."/>
            <person name="Summanen P.H."/>
            <person name="Molitoris D.R."/>
            <person name="Song M."/>
            <person name="Daigneault M."/>
            <person name="Allen-Vercoe E."/>
            <person name="Young S.K."/>
            <person name="Zeng Q."/>
            <person name="Gargeya S."/>
            <person name="Fitzgerald M."/>
            <person name="Haas B."/>
            <person name="Abouelleil A."/>
            <person name="Alvarado L."/>
            <person name="Arachchi H.M."/>
            <person name="Berlin A."/>
            <person name="Brown A."/>
            <person name="Chapman S.B."/>
            <person name="Chen Z."/>
            <person name="Dunbar C."/>
            <person name="Freedman E."/>
            <person name="Gearin G."/>
            <person name="Gellesch M."/>
            <person name="Goldberg J."/>
            <person name="Griggs A."/>
            <person name="Gujja S."/>
            <person name="Heiman D."/>
            <person name="Howarth C."/>
            <person name="Larson L."/>
            <person name="Lui A."/>
            <person name="MacDonald P.J.P."/>
            <person name="Montmayeur A."/>
            <person name="Murphy C."/>
            <person name="Neiman D."/>
            <person name="Pearson M."/>
            <person name="Priest M."/>
            <person name="Roberts A."/>
            <person name="Saif S."/>
            <person name="Shea T."/>
            <person name="Shenoy N."/>
            <person name="Sisk P."/>
            <person name="Stolte C."/>
            <person name="Sykes S."/>
            <person name="Wortman J."/>
            <person name="Nusbaum C."/>
            <person name="Birren B."/>
        </authorList>
    </citation>
    <scope>NUCLEOTIDE SEQUENCE [LARGE SCALE GENOMIC DNA]</scope>
    <source>
        <strain evidence="3 4">WAL-18680</strain>
    </source>
</reference>
<organism evidence="3 4">
    <name type="scientific">Hungatella hathewayi WAL-18680</name>
    <dbReference type="NCBI Taxonomy" id="742737"/>
    <lineage>
        <taxon>Bacteria</taxon>
        <taxon>Bacillati</taxon>
        <taxon>Bacillota</taxon>
        <taxon>Clostridia</taxon>
        <taxon>Lachnospirales</taxon>
        <taxon>Lachnospiraceae</taxon>
        <taxon>Hungatella</taxon>
    </lineage>
</organism>
<protein>
    <submittedName>
        <fullName evidence="3">Uncharacterized protein</fullName>
    </submittedName>
</protein>
<accession>G5ICD2</accession>
<evidence type="ECO:0000256" key="2">
    <source>
        <dbReference type="SAM" id="SignalP"/>
    </source>
</evidence>
<dbReference type="Proteomes" id="UP000005384">
    <property type="component" value="Unassembled WGS sequence"/>
</dbReference>
<dbReference type="Pfam" id="PF13416">
    <property type="entry name" value="SBP_bac_8"/>
    <property type="match status" value="1"/>
</dbReference>
<dbReference type="HOGENOM" id="CLU_031285_10_5_9"/>
<dbReference type="PATRIC" id="fig|742737.3.peg.1164"/>
<feature type="chain" id="PRO_5003478523" evidence="2">
    <location>
        <begin position="25"/>
        <end position="445"/>
    </location>
</feature>
<dbReference type="PANTHER" id="PTHR43649:SF12">
    <property type="entry name" value="DIACETYLCHITOBIOSE BINDING PROTEIN DASA"/>
    <property type="match status" value="1"/>
</dbReference>
<comment type="caution">
    <text evidence="3">The sequence shown here is derived from an EMBL/GenBank/DDBJ whole genome shotgun (WGS) entry which is preliminary data.</text>
</comment>